<feature type="transmembrane region" description="Helical" evidence="10">
    <location>
        <begin position="159"/>
        <end position="175"/>
    </location>
</feature>
<dbReference type="UniPathway" id="UPA00085"/>
<dbReference type="InterPro" id="IPR003811">
    <property type="entry name" value="G3P_acylTferase_PlsY"/>
</dbReference>
<keyword evidence="9 10" id="KW-1208">Phospholipid metabolism</keyword>
<dbReference type="EMBL" id="CP006911">
    <property type="protein sequence ID" value="ALE02372.1"/>
    <property type="molecule type" value="Genomic_DNA"/>
</dbReference>
<evidence type="ECO:0000256" key="3">
    <source>
        <dbReference type="ARBA" id="ARBA00022679"/>
    </source>
</evidence>
<evidence type="ECO:0000256" key="5">
    <source>
        <dbReference type="ARBA" id="ARBA00022989"/>
    </source>
</evidence>
<evidence type="ECO:0000256" key="1">
    <source>
        <dbReference type="ARBA" id="ARBA00022475"/>
    </source>
</evidence>
<accession>A0A0M4LQN2</accession>
<keyword evidence="8 10" id="KW-0594">Phospholipid biosynthesis</keyword>
<dbReference type="STRING" id="1125411.W908_07465"/>
<feature type="transmembrane region" description="Helical" evidence="10">
    <location>
        <begin position="135"/>
        <end position="153"/>
    </location>
</feature>
<evidence type="ECO:0000256" key="7">
    <source>
        <dbReference type="ARBA" id="ARBA00023136"/>
    </source>
</evidence>
<reference evidence="11 12" key="1">
    <citation type="journal article" date="2015" name="Genome Announc.">
        <title>Genome Sequence of 'Candidatus Thioglobus singularis' Strain PS1, a Mixotroph from the SUP05 Clade of Marine Gammaproteobacteria.</title>
        <authorList>
            <person name="Marshall K.T."/>
            <person name="Morris R.M."/>
        </authorList>
    </citation>
    <scope>NUCLEOTIDE SEQUENCE [LARGE SCALE GENOMIC DNA]</scope>
    <source>
        <strain evidence="11 12">PS1</strain>
    </source>
</reference>
<dbReference type="PATRIC" id="fig|1125411.7.peg.1472"/>
<keyword evidence="4 10" id="KW-0812">Transmembrane</keyword>
<organism evidence="11 12">
    <name type="scientific">Candidatus Pseudothioglobus singularis PS1</name>
    <dbReference type="NCBI Taxonomy" id="1125411"/>
    <lineage>
        <taxon>Bacteria</taxon>
        <taxon>Pseudomonadati</taxon>
        <taxon>Pseudomonadota</taxon>
        <taxon>Gammaproteobacteria</taxon>
        <taxon>Candidatus Pseudothioglobaceae</taxon>
        <taxon>Candidatus Pseudothioglobus</taxon>
    </lineage>
</organism>
<evidence type="ECO:0000256" key="2">
    <source>
        <dbReference type="ARBA" id="ARBA00022516"/>
    </source>
</evidence>
<evidence type="ECO:0000313" key="12">
    <source>
        <dbReference type="Proteomes" id="UP000068905"/>
    </source>
</evidence>
<keyword evidence="7 10" id="KW-0472">Membrane</keyword>
<dbReference type="GO" id="GO:0008654">
    <property type="term" value="P:phospholipid biosynthetic process"/>
    <property type="evidence" value="ECO:0007669"/>
    <property type="project" value="UniProtKB-UniRule"/>
</dbReference>
<dbReference type="GO" id="GO:0005886">
    <property type="term" value="C:plasma membrane"/>
    <property type="evidence" value="ECO:0007669"/>
    <property type="project" value="UniProtKB-SubCell"/>
</dbReference>
<keyword evidence="3 10" id="KW-0808">Transferase</keyword>
<comment type="catalytic activity">
    <reaction evidence="10">
        <text>an acyl phosphate + sn-glycerol 3-phosphate = a 1-acyl-sn-glycero-3-phosphate + phosphate</text>
        <dbReference type="Rhea" id="RHEA:34075"/>
        <dbReference type="ChEBI" id="CHEBI:43474"/>
        <dbReference type="ChEBI" id="CHEBI:57597"/>
        <dbReference type="ChEBI" id="CHEBI:57970"/>
        <dbReference type="ChEBI" id="CHEBI:59918"/>
        <dbReference type="EC" id="2.3.1.275"/>
    </reaction>
</comment>
<dbReference type="EC" id="2.3.1.275" evidence="10"/>
<name>A0A0M4LQN2_9GAMM</name>
<protein>
    <recommendedName>
        <fullName evidence="10">Glycerol-3-phosphate acyltransferase</fullName>
    </recommendedName>
    <alternativeName>
        <fullName evidence="10">Acyl-PO4 G3P acyltransferase</fullName>
    </alternativeName>
    <alternativeName>
        <fullName evidence="10">Acyl-phosphate--glycerol-3-phosphate acyltransferase</fullName>
    </alternativeName>
    <alternativeName>
        <fullName evidence="10">G3P acyltransferase</fullName>
        <shortName evidence="10">GPAT</shortName>
        <ecNumber evidence="10">2.3.1.275</ecNumber>
    </alternativeName>
    <alternativeName>
        <fullName evidence="10">Lysophosphatidic acid synthase</fullName>
        <shortName evidence="10">LPA synthase</shortName>
    </alternativeName>
</protein>
<evidence type="ECO:0000256" key="8">
    <source>
        <dbReference type="ARBA" id="ARBA00023209"/>
    </source>
</evidence>
<feature type="transmembrane region" description="Helical" evidence="10">
    <location>
        <begin position="104"/>
        <end position="128"/>
    </location>
</feature>
<dbReference type="Proteomes" id="UP000068905">
    <property type="component" value="Chromosome"/>
</dbReference>
<comment type="subcellular location">
    <subcellularLocation>
        <location evidence="10">Cell membrane</location>
        <topology evidence="10">Multi-pass membrane protein</topology>
    </subcellularLocation>
</comment>
<evidence type="ECO:0000256" key="10">
    <source>
        <dbReference type="HAMAP-Rule" id="MF_01043"/>
    </source>
</evidence>
<keyword evidence="5 10" id="KW-1133">Transmembrane helix</keyword>
<comment type="pathway">
    <text evidence="10">Lipid metabolism; phospholipid metabolism.</text>
</comment>
<dbReference type="PANTHER" id="PTHR30309:SF0">
    <property type="entry name" value="GLYCEROL-3-PHOSPHATE ACYLTRANSFERASE-RELATED"/>
    <property type="match status" value="1"/>
</dbReference>
<evidence type="ECO:0000256" key="9">
    <source>
        <dbReference type="ARBA" id="ARBA00023264"/>
    </source>
</evidence>
<evidence type="ECO:0000313" key="11">
    <source>
        <dbReference type="EMBL" id="ALE02372.1"/>
    </source>
</evidence>
<keyword evidence="2 10" id="KW-0444">Lipid biosynthesis</keyword>
<comment type="function">
    <text evidence="10">Catalyzes the transfer of an acyl group from acyl-phosphate (acyl-PO(4)) to glycerol-3-phosphate (G3P) to form lysophosphatidic acid (LPA). This enzyme utilizes acyl-phosphate as fatty acyl donor, but not acyl-CoA or acyl-ACP.</text>
</comment>
<comment type="subunit">
    <text evidence="10">Probably interacts with PlsX.</text>
</comment>
<dbReference type="NCBIfam" id="TIGR00023">
    <property type="entry name" value="glycerol-3-phosphate 1-O-acyltransferase PlsY"/>
    <property type="match status" value="1"/>
</dbReference>
<keyword evidence="6 10" id="KW-0443">Lipid metabolism</keyword>
<dbReference type="AlphaFoldDB" id="A0A0M4LQN2"/>
<evidence type="ECO:0000256" key="6">
    <source>
        <dbReference type="ARBA" id="ARBA00023098"/>
    </source>
</evidence>
<keyword evidence="1 10" id="KW-1003">Cell membrane</keyword>
<comment type="similarity">
    <text evidence="10">Belongs to the PlsY family.</text>
</comment>
<sequence>MLYFLIGSYLLGSISSAIIICKICNLPDPRTQGSGNPGATNVLRIGGKKVAAFVLIFDGLKGAIPVMLAHYFGLNLFELTIILLSAFLGHVFPIYYGFKGGKGVATYLGGLIGLSFFVGLTFSIIWLIVAKVMKVSSIAALTATLLSPIYFYFITTHDVRATMVIFLINLFIYFTHRENIRRIMNGEEGVIGS</sequence>
<proteinExistence type="inferred from homology"/>
<dbReference type="PANTHER" id="PTHR30309">
    <property type="entry name" value="INNER MEMBRANE PROTEIN YGIH"/>
    <property type="match status" value="1"/>
</dbReference>
<dbReference type="OrthoDB" id="9777124at2"/>
<dbReference type="Pfam" id="PF02660">
    <property type="entry name" value="G3P_acyltransf"/>
    <property type="match status" value="1"/>
</dbReference>
<feature type="transmembrane region" description="Helical" evidence="10">
    <location>
        <begin position="79"/>
        <end position="98"/>
    </location>
</feature>
<evidence type="ECO:0000256" key="4">
    <source>
        <dbReference type="ARBA" id="ARBA00022692"/>
    </source>
</evidence>
<dbReference type="RefSeq" id="WP_053820577.1">
    <property type="nucleotide sequence ID" value="NZ_CP006911.1"/>
</dbReference>
<gene>
    <name evidence="10" type="primary">plsY</name>
    <name evidence="11" type="ORF">W908_07465</name>
</gene>
<dbReference type="GO" id="GO:0043772">
    <property type="term" value="F:acyl-phosphate glycerol-3-phosphate acyltransferase activity"/>
    <property type="evidence" value="ECO:0007669"/>
    <property type="project" value="UniProtKB-UniRule"/>
</dbReference>
<dbReference type="SMART" id="SM01207">
    <property type="entry name" value="G3P_acyltransf"/>
    <property type="match status" value="1"/>
</dbReference>
<dbReference type="KEGG" id="tsn:W908_07465"/>
<dbReference type="HAMAP" id="MF_01043">
    <property type="entry name" value="PlsY"/>
    <property type="match status" value="1"/>
</dbReference>
<keyword evidence="11" id="KW-0012">Acyltransferase</keyword>
<keyword evidence="12" id="KW-1185">Reference proteome</keyword>